<organism evidence="2 3">
    <name type="scientific">Candidatus Weimeria bifida</name>
    <dbReference type="NCBI Taxonomy" id="2599074"/>
    <lineage>
        <taxon>Bacteria</taxon>
        <taxon>Bacillati</taxon>
        <taxon>Bacillota</taxon>
        <taxon>Clostridia</taxon>
        <taxon>Lachnospirales</taxon>
        <taxon>Lachnospiraceae</taxon>
        <taxon>Candidatus Weimeria</taxon>
    </lineage>
</organism>
<accession>A0A6N7J0E3</accession>
<evidence type="ECO:0000256" key="1">
    <source>
        <dbReference type="SAM" id="MobiDB-lite"/>
    </source>
</evidence>
<comment type="caution">
    <text evidence="2">The sequence shown here is derived from an EMBL/GenBank/DDBJ whole genome shotgun (WGS) entry which is preliminary data.</text>
</comment>
<proteinExistence type="predicted"/>
<feature type="region of interest" description="Disordered" evidence="1">
    <location>
        <begin position="156"/>
        <end position="202"/>
    </location>
</feature>
<dbReference type="Proteomes" id="UP000460257">
    <property type="component" value="Unassembled WGS sequence"/>
</dbReference>
<gene>
    <name evidence="2" type="ORF">FRC54_09290</name>
</gene>
<reference evidence="2" key="1">
    <citation type="journal article" date="2020" name="Appl. Environ. Microbiol.">
        <title>Medium-Chain Fatty Acid Synthesis by 'Candidatus Weimeria bifida' gen. nov., sp. nov., and 'Candidatus Pseudoramibacter fermentans' sp. nov.</title>
        <authorList>
            <person name="Scarborough M.J."/>
            <person name="Myers K.S."/>
            <person name="Donohue T.J."/>
            <person name="Noguera D.R."/>
        </authorList>
    </citation>
    <scope>NUCLEOTIDE SEQUENCE</scope>
    <source>
        <strain evidence="2">LCO1.1</strain>
    </source>
</reference>
<dbReference type="InterPro" id="IPR043756">
    <property type="entry name" value="DUF5702"/>
</dbReference>
<evidence type="ECO:0000313" key="2">
    <source>
        <dbReference type="EMBL" id="MQN02076.1"/>
    </source>
</evidence>
<protein>
    <submittedName>
        <fullName evidence="2">Uncharacterized protein</fullName>
    </submittedName>
</protein>
<evidence type="ECO:0000313" key="3">
    <source>
        <dbReference type="Proteomes" id="UP000460257"/>
    </source>
</evidence>
<sequence>MKRKRKGSITVFISLSLASVLLLFFLLLDLARIQGQRKKADLISDIAAQSVFADYNRYLWDNYRILGVDASYGTGGGADFSLMESRMQEYLIKNGLSADTKGRDFYQLTTEVCEVSKYVFLTDDSGRAFLKQAAEQQKSEIAADAVKRTKDAIEQIKESRNENGDVEKMVDDGSSAMEKSAKNSETETQGNSEEYTKPGPDEVNPIEQIKEWKNNGILSQVLPSSTKISVKKADLSETVSKRTLSKGSKASEEKLSASEKILFAEYEKSHFSNYRKNLGHDGLNYEWEYVLCGKDSDKDNLASTVSKLLVAREVENYASLMADEGKIAQADTHALTLAGWTGNTAIINAVFWGLTAAWAYTESVLDVRLLLSGGKVSVFKSSDEWTTDNLLELADWFDVNKKAKECGIGIKYEDYLLILSGMQSQKTLGLRSLDLLENSVRMQRDYENLRLDQLVTGADFKYRYSSVPAFFSLFALSDRNFPTMKFEKTKKMTYLTK</sequence>
<name>A0A6N7J0E3_9FIRM</name>
<dbReference type="Pfam" id="PF18960">
    <property type="entry name" value="DUF5702"/>
    <property type="match status" value="1"/>
</dbReference>
<keyword evidence="3" id="KW-1185">Reference proteome</keyword>
<feature type="compositionally biased region" description="Basic and acidic residues" evidence="1">
    <location>
        <begin position="156"/>
        <end position="171"/>
    </location>
</feature>
<dbReference type="AlphaFoldDB" id="A0A6N7J0E3"/>
<dbReference type="EMBL" id="VOGC01000007">
    <property type="protein sequence ID" value="MQN02076.1"/>
    <property type="molecule type" value="Genomic_DNA"/>
</dbReference>